<evidence type="ECO:0000256" key="1">
    <source>
        <dbReference type="SAM" id="MobiDB-lite"/>
    </source>
</evidence>
<protein>
    <submittedName>
        <fullName evidence="2">Uncharacterized protein</fullName>
    </submittedName>
</protein>
<evidence type="ECO:0000313" key="2">
    <source>
        <dbReference type="EMBL" id="CAD7410551.1"/>
    </source>
</evidence>
<accession>A0A7R9DC71</accession>
<feature type="region of interest" description="Disordered" evidence="1">
    <location>
        <begin position="1"/>
        <end position="22"/>
    </location>
</feature>
<proteinExistence type="predicted"/>
<name>A0A7R9DC71_TIMCR</name>
<dbReference type="EMBL" id="OC321725">
    <property type="protein sequence ID" value="CAD7410551.1"/>
    <property type="molecule type" value="Genomic_DNA"/>
</dbReference>
<gene>
    <name evidence="2" type="ORF">TCEB3V08_LOCUS10537</name>
</gene>
<dbReference type="AlphaFoldDB" id="A0A7R9DC71"/>
<sequence length="235" mass="27257">MERERVENHLGKTTPSSPDRDLNLELPILGGRAQHDKRVSQLRHRGGALANETIILKQMPVKQLNRHRENSARLVAFIFMVTKTLSRAREDYIGILQDYSDRSTLGHSNLDAFLEEYSPAVPSFGGANIQTNKKEKRRQKPVQFMIWLELRANQFVALLQHINIKRLSHSPSWPQLTHLSKTVTPQQITALPNIRMKRGPRFISRRQCRLRPQEEKKKSDIRELTVLYRPRSSNS</sequence>
<organism evidence="2">
    <name type="scientific">Timema cristinae</name>
    <name type="common">Walking stick</name>
    <dbReference type="NCBI Taxonomy" id="61476"/>
    <lineage>
        <taxon>Eukaryota</taxon>
        <taxon>Metazoa</taxon>
        <taxon>Ecdysozoa</taxon>
        <taxon>Arthropoda</taxon>
        <taxon>Hexapoda</taxon>
        <taxon>Insecta</taxon>
        <taxon>Pterygota</taxon>
        <taxon>Neoptera</taxon>
        <taxon>Polyneoptera</taxon>
        <taxon>Phasmatodea</taxon>
        <taxon>Timematodea</taxon>
        <taxon>Timematoidea</taxon>
        <taxon>Timematidae</taxon>
        <taxon>Timema</taxon>
    </lineage>
</organism>
<reference evidence="2" key="1">
    <citation type="submission" date="2020-11" db="EMBL/GenBank/DDBJ databases">
        <authorList>
            <person name="Tran Van P."/>
        </authorList>
    </citation>
    <scope>NUCLEOTIDE SEQUENCE</scope>
</reference>
<feature type="compositionally biased region" description="Basic and acidic residues" evidence="1">
    <location>
        <begin position="1"/>
        <end position="10"/>
    </location>
</feature>